<keyword evidence="2" id="KW-1185">Reference proteome</keyword>
<comment type="caution">
    <text evidence="1">The sequence shown here is derived from an EMBL/GenBank/DDBJ whole genome shotgun (WGS) entry which is preliminary data.</text>
</comment>
<dbReference type="SUPFAM" id="SSF52540">
    <property type="entry name" value="P-loop containing nucleoside triphosphate hydrolases"/>
    <property type="match status" value="1"/>
</dbReference>
<evidence type="ECO:0000313" key="2">
    <source>
        <dbReference type="Proteomes" id="UP001500221"/>
    </source>
</evidence>
<sequence>MANRTSFGCRYSVGWQERVSGPLQNLIDRDSMTTFKDAMKRIEERLNARGSSRSSGNDFYCPVHETDGRSHSASLTVKRGDEPGQIIMRCARCPTDDVLDLLGLTYADLHYDDVPREKLGTPVYFDYPDRDGKPHLRVVRQRFTSGRPDTHQEHWTGSRWRKGLGEPQRERVLYRLPHVLKAVRKGRTIHLTEGESDADALNKWFKANKQKAFATTHPEGAGKWRDAYLASLAGAARVVVWADRDAPGYACAAQRFASLQNAAHAVEFRLPIPDEPKADVRDHLAAGHRPDDGEIVTLAELEALTHTANDEDDAAVTRALEKLRVNERARDLHRAEKADREFRAPASDLDLAAALARPREPLSYTIDRLHPTGSNSLIAAQYKVGKTTLMANLLKSYADGDKFLGEFTVEPGPGRIAFFNYELTDSMLYDEYLVPMGIENTGRVAVLNLRGANFDLRSPAAFDFAVSWLQERNCDALILDPFGAAARLNNENDNSEARNWLLGILDPLKAAASLNDLWMPAHTGRGQSEEGQEHARGASAVDDWADVRWTYTKASVTEDDRTVWRRYLSAHGRAVDVPERELAYDTDDHSLYVSQYRSRSQVRTEKGLPDLIRIVSENPGINASALKKALSVGNRDKGRLIALAVNAGAVRVEEGSNNSKLYYPVEAVDA</sequence>
<dbReference type="CDD" id="cd01029">
    <property type="entry name" value="TOPRIM_primases"/>
    <property type="match status" value="1"/>
</dbReference>
<dbReference type="InterPro" id="IPR027417">
    <property type="entry name" value="P-loop_NTPase"/>
</dbReference>
<reference evidence="2" key="1">
    <citation type="journal article" date="2019" name="Int. J. Syst. Evol. Microbiol.">
        <title>The Global Catalogue of Microorganisms (GCM) 10K type strain sequencing project: providing services to taxonomists for standard genome sequencing and annotation.</title>
        <authorList>
            <consortium name="The Broad Institute Genomics Platform"/>
            <consortium name="The Broad Institute Genome Sequencing Center for Infectious Disease"/>
            <person name="Wu L."/>
            <person name="Ma J."/>
        </authorList>
    </citation>
    <scope>NUCLEOTIDE SEQUENCE [LARGE SCALE GENOMIC DNA]</scope>
    <source>
        <strain evidence="2">JCM 18459</strain>
    </source>
</reference>
<protein>
    <recommendedName>
        <fullName evidence="3">AAA domain-containing protein</fullName>
    </recommendedName>
</protein>
<dbReference type="Gene3D" id="3.40.1360.10">
    <property type="match status" value="1"/>
</dbReference>
<gene>
    <name evidence="1" type="ORF">GCM10023340_19540</name>
</gene>
<dbReference type="Pfam" id="PF13481">
    <property type="entry name" value="AAA_25"/>
    <property type="match status" value="1"/>
</dbReference>
<evidence type="ECO:0008006" key="3">
    <source>
        <dbReference type="Google" id="ProtNLM"/>
    </source>
</evidence>
<organism evidence="1 2">
    <name type="scientific">Nocardioides marinquilinus</name>
    <dbReference type="NCBI Taxonomy" id="1210400"/>
    <lineage>
        <taxon>Bacteria</taxon>
        <taxon>Bacillati</taxon>
        <taxon>Actinomycetota</taxon>
        <taxon>Actinomycetes</taxon>
        <taxon>Propionibacteriales</taxon>
        <taxon>Nocardioidaceae</taxon>
        <taxon>Nocardioides</taxon>
    </lineage>
</organism>
<name>A0ABP9PJ33_9ACTN</name>
<proteinExistence type="predicted"/>
<dbReference type="Proteomes" id="UP001500221">
    <property type="component" value="Unassembled WGS sequence"/>
</dbReference>
<accession>A0ABP9PJ33</accession>
<dbReference type="Gene3D" id="3.40.50.300">
    <property type="entry name" value="P-loop containing nucleotide triphosphate hydrolases"/>
    <property type="match status" value="1"/>
</dbReference>
<evidence type="ECO:0000313" key="1">
    <source>
        <dbReference type="EMBL" id="GAA5147312.1"/>
    </source>
</evidence>
<dbReference type="EMBL" id="BAABKG010000002">
    <property type="protein sequence ID" value="GAA5147312.1"/>
    <property type="molecule type" value="Genomic_DNA"/>
</dbReference>
<dbReference type="InterPro" id="IPR034154">
    <property type="entry name" value="TOPRIM_DnaG/twinkle"/>
</dbReference>